<evidence type="ECO:0000256" key="1">
    <source>
        <dbReference type="ARBA" id="ARBA00007957"/>
    </source>
</evidence>
<name>B8GPX6_THISH</name>
<dbReference type="KEGG" id="tgr:Tgr7_3054"/>
<sequence length="157" mass="17928">MEHEHNHDACIDEALARADQICAKRGVKLTPLRRQVLEEIWQSHEAVKAYDLIRQLSSADHTVKPPTVYRALDFLLEQGLIHRIESLNGFVGCDRPHKRHQSQLFICRACGQVSECGDDSVSRALDREAERQGFLVEERIVEVRGLCARCQTQDKVN</sequence>
<keyword evidence="7 8" id="KW-0479">Metal-binding</keyword>
<dbReference type="InterPro" id="IPR036388">
    <property type="entry name" value="WH-like_DNA-bd_sf"/>
</dbReference>
<reference evidence="9 10" key="1">
    <citation type="journal article" date="2011" name="Stand. Genomic Sci.">
        <title>Complete genome sequence of 'Thioalkalivibrio sulfidophilus' HL-EbGr7.</title>
        <authorList>
            <person name="Muyzer G."/>
            <person name="Sorokin D.Y."/>
            <person name="Mavromatis K."/>
            <person name="Lapidus A."/>
            <person name="Clum A."/>
            <person name="Ivanova N."/>
            <person name="Pati A."/>
            <person name="d'Haeseleer P."/>
            <person name="Woyke T."/>
            <person name="Kyrpides N.C."/>
        </authorList>
    </citation>
    <scope>NUCLEOTIDE SEQUENCE [LARGE SCALE GENOMIC DNA]</scope>
    <source>
        <strain evidence="9 10">HL-EbGR7</strain>
    </source>
</reference>
<dbReference type="OrthoDB" id="9801127at2"/>
<dbReference type="InterPro" id="IPR043135">
    <property type="entry name" value="Fur_C"/>
</dbReference>
<dbReference type="GO" id="GO:0005829">
    <property type="term" value="C:cytosol"/>
    <property type="evidence" value="ECO:0007669"/>
    <property type="project" value="TreeGrafter"/>
</dbReference>
<keyword evidence="8" id="KW-0963">Cytoplasm</keyword>
<dbReference type="Proteomes" id="UP000002383">
    <property type="component" value="Chromosome"/>
</dbReference>
<keyword evidence="5 8" id="KW-0238">DNA-binding</keyword>
<dbReference type="InterPro" id="IPR002481">
    <property type="entry name" value="FUR"/>
</dbReference>
<evidence type="ECO:0000256" key="3">
    <source>
        <dbReference type="ARBA" id="ARBA00022833"/>
    </source>
</evidence>
<proteinExistence type="inferred from homology"/>
<feature type="binding site" evidence="7">
    <location>
        <position position="107"/>
    </location>
    <ligand>
        <name>Zn(2+)</name>
        <dbReference type="ChEBI" id="CHEBI:29105"/>
    </ligand>
</feature>
<dbReference type="PANTHER" id="PTHR33202">
    <property type="entry name" value="ZINC UPTAKE REGULATION PROTEIN"/>
    <property type="match status" value="1"/>
</dbReference>
<dbReference type="STRING" id="396588.Tgr7_3054"/>
<accession>B8GPX6</accession>
<dbReference type="PANTHER" id="PTHR33202:SF6">
    <property type="entry name" value="ZINC UPTAKE REGULATION PROTEIN"/>
    <property type="match status" value="1"/>
</dbReference>
<protein>
    <recommendedName>
        <fullName evidence="8">Ferric uptake regulation protein</fullName>
    </recommendedName>
</protein>
<gene>
    <name evidence="8" type="primary">fur</name>
    <name evidence="9" type="ordered locus">Tgr7_3054</name>
</gene>
<evidence type="ECO:0000256" key="6">
    <source>
        <dbReference type="ARBA" id="ARBA00023163"/>
    </source>
</evidence>
<evidence type="ECO:0000256" key="2">
    <source>
        <dbReference type="ARBA" id="ARBA00022491"/>
    </source>
</evidence>
<dbReference type="GO" id="GO:1900376">
    <property type="term" value="P:regulation of secondary metabolite biosynthetic process"/>
    <property type="evidence" value="ECO:0007669"/>
    <property type="project" value="TreeGrafter"/>
</dbReference>
<dbReference type="GO" id="GO:0045892">
    <property type="term" value="P:negative regulation of DNA-templated transcription"/>
    <property type="evidence" value="ECO:0007669"/>
    <property type="project" value="TreeGrafter"/>
</dbReference>
<dbReference type="AlphaFoldDB" id="B8GPX6"/>
<evidence type="ECO:0000313" key="9">
    <source>
        <dbReference type="EMBL" id="ACL74123.1"/>
    </source>
</evidence>
<dbReference type="Pfam" id="PF01475">
    <property type="entry name" value="FUR"/>
    <property type="match status" value="1"/>
</dbReference>
<keyword evidence="2 8" id="KW-0678">Repressor</keyword>
<dbReference type="Gene3D" id="3.30.1490.190">
    <property type="match status" value="1"/>
</dbReference>
<dbReference type="SUPFAM" id="SSF46785">
    <property type="entry name" value="Winged helix' DNA-binding domain"/>
    <property type="match status" value="1"/>
</dbReference>
<dbReference type="GO" id="GO:0003700">
    <property type="term" value="F:DNA-binding transcription factor activity"/>
    <property type="evidence" value="ECO:0007669"/>
    <property type="project" value="UniProtKB-UniRule"/>
</dbReference>
<evidence type="ECO:0000256" key="7">
    <source>
        <dbReference type="PIRSR" id="PIRSR602481-1"/>
    </source>
</evidence>
<dbReference type="eggNOG" id="COG0735">
    <property type="taxonomic scope" value="Bacteria"/>
</dbReference>
<comment type="similarity">
    <text evidence="1 8">Belongs to the Fur family.</text>
</comment>
<dbReference type="HOGENOM" id="CLU_096072_2_1_6"/>
<dbReference type="RefSeq" id="WP_012639585.1">
    <property type="nucleotide sequence ID" value="NC_011901.1"/>
</dbReference>
<dbReference type="GO" id="GO:0008270">
    <property type="term" value="F:zinc ion binding"/>
    <property type="evidence" value="ECO:0007669"/>
    <property type="project" value="TreeGrafter"/>
</dbReference>
<keyword evidence="8" id="KW-0408">Iron</keyword>
<feature type="binding site" evidence="7">
    <location>
        <position position="150"/>
    </location>
    <ligand>
        <name>Zn(2+)</name>
        <dbReference type="ChEBI" id="CHEBI:29105"/>
    </ligand>
</feature>
<keyword evidence="6 8" id="KW-0804">Transcription</keyword>
<evidence type="ECO:0000313" key="10">
    <source>
        <dbReference type="Proteomes" id="UP000002383"/>
    </source>
</evidence>
<dbReference type="EMBL" id="CP001339">
    <property type="protein sequence ID" value="ACL74123.1"/>
    <property type="molecule type" value="Genomic_DNA"/>
</dbReference>
<dbReference type="InterPro" id="IPR036390">
    <property type="entry name" value="WH_DNA-bd_sf"/>
</dbReference>
<comment type="cofactor">
    <cofactor evidence="7">
        <name>Zn(2+)</name>
        <dbReference type="ChEBI" id="CHEBI:29105"/>
    </cofactor>
    <text evidence="7">Binds 1 zinc ion per subunit.</text>
</comment>
<comment type="subunit">
    <text evidence="8">Homodimer.</text>
</comment>
<comment type="subcellular location">
    <subcellularLocation>
        <location evidence="8">Cytoplasm</location>
    </subcellularLocation>
</comment>
<dbReference type="GO" id="GO:0000976">
    <property type="term" value="F:transcription cis-regulatory region binding"/>
    <property type="evidence" value="ECO:0007669"/>
    <property type="project" value="TreeGrafter"/>
</dbReference>
<keyword evidence="3 7" id="KW-0862">Zinc</keyword>
<evidence type="ECO:0000256" key="5">
    <source>
        <dbReference type="ARBA" id="ARBA00023125"/>
    </source>
</evidence>
<evidence type="ECO:0000256" key="4">
    <source>
        <dbReference type="ARBA" id="ARBA00023015"/>
    </source>
</evidence>
<feature type="binding site" evidence="7">
    <location>
        <position position="147"/>
    </location>
    <ligand>
        <name>Zn(2+)</name>
        <dbReference type="ChEBI" id="CHEBI:29105"/>
    </ligand>
</feature>
<organism evidence="9 10">
    <name type="scientific">Thioalkalivibrio sulfidiphilus (strain HL-EbGR7)</name>
    <dbReference type="NCBI Taxonomy" id="396588"/>
    <lineage>
        <taxon>Bacteria</taxon>
        <taxon>Pseudomonadati</taxon>
        <taxon>Pseudomonadota</taxon>
        <taxon>Gammaproteobacteria</taxon>
        <taxon>Chromatiales</taxon>
        <taxon>Ectothiorhodospiraceae</taxon>
        <taxon>Thioalkalivibrio</taxon>
    </lineage>
</organism>
<dbReference type="CDD" id="cd07153">
    <property type="entry name" value="Fur_like"/>
    <property type="match status" value="1"/>
</dbReference>
<evidence type="ECO:0000256" key="8">
    <source>
        <dbReference type="RuleBase" id="RU364037"/>
    </source>
</evidence>
<keyword evidence="10" id="KW-1185">Reference proteome</keyword>
<feature type="binding site" evidence="7">
    <location>
        <position position="110"/>
    </location>
    <ligand>
        <name>Zn(2+)</name>
        <dbReference type="ChEBI" id="CHEBI:29105"/>
    </ligand>
</feature>
<dbReference type="Gene3D" id="1.10.10.10">
    <property type="entry name" value="Winged helix-like DNA-binding domain superfamily/Winged helix DNA-binding domain"/>
    <property type="match status" value="1"/>
</dbReference>
<keyword evidence="4 8" id="KW-0805">Transcription regulation</keyword>